<sequence>MTKIPNKGSENQNSPKRGNHLEEFSAEQIPGDNNKGNKRSKAKSDKTNPEE</sequence>
<protein>
    <recommendedName>
        <fullName evidence="4">Glycogen biosynthesis protein GlgD</fullName>
    </recommendedName>
</protein>
<evidence type="ECO:0000256" key="1">
    <source>
        <dbReference type="SAM" id="MobiDB-lite"/>
    </source>
</evidence>
<evidence type="ECO:0000313" key="2">
    <source>
        <dbReference type="EMBL" id="MFD1738437.1"/>
    </source>
</evidence>
<evidence type="ECO:0000313" key="3">
    <source>
        <dbReference type="Proteomes" id="UP001597214"/>
    </source>
</evidence>
<gene>
    <name evidence="2" type="ORF">ACFSCX_18090</name>
</gene>
<keyword evidence="3" id="KW-1185">Reference proteome</keyword>
<name>A0ABW4LTK5_9BACI</name>
<organism evidence="2 3">
    <name type="scientific">Bacillus salitolerans</name>
    <dbReference type="NCBI Taxonomy" id="1437434"/>
    <lineage>
        <taxon>Bacteria</taxon>
        <taxon>Bacillati</taxon>
        <taxon>Bacillota</taxon>
        <taxon>Bacilli</taxon>
        <taxon>Bacillales</taxon>
        <taxon>Bacillaceae</taxon>
        <taxon>Bacillus</taxon>
    </lineage>
</organism>
<reference evidence="3" key="1">
    <citation type="journal article" date="2019" name="Int. J. Syst. Evol. Microbiol.">
        <title>The Global Catalogue of Microorganisms (GCM) 10K type strain sequencing project: providing services to taxonomists for standard genome sequencing and annotation.</title>
        <authorList>
            <consortium name="The Broad Institute Genomics Platform"/>
            <consortium name="The Broad Institute Genome Sequencing Center for Infectious Disease"/>
            <person name="Wu L."/>
            <person name="Ma J."/>
        </authorList>
    </citation>
    <scope>NUCLEOTIDE SEQUENCE [LARGE SCALE GENOMIC DNA]</scope>
    <source>
        <strain evidence="3">CCUG 49339</strain>
    </source>
</reference>
<evidence type="ECO:0008006" key="4">
    <source>
        <dbReference type="Google" id="ProtNLM"/>
    </source>
</evidence>
<dbReference type="EMBL" id="JBHUEM010000045">
    <property type="protein sequence ID" value="MFD1738437.1"/>
    <property type="molecule type" value="Genomic_DNA"/>
</dbReference>
<feature type="compositionally biased region" description="Basic and acidic residues" evidence="1">
    <location>
        <begin position="42"/>
        <end position="51"/>
    </location>
</feature>
<proteinExistence type="predicted"/>
<dbReference type="RefSeq" id="WP_377929644.1">
    <property type="nucleotide sequence ID" value="NZ_JBHUEM010000045.1"/>
</dbReference>
<comment type="caution">
    <text evidence="2">The sequence shown here is derived from an EMBL/GenBank/DDBJ whole genome shotgun (WGS) entry which is preliminary data.</text>
</comment>
<feature type="region of interest" description="Disordered" evidence="1">
    <location>
        <begin position="1"/>
        <end position="51"/>
    </location>
</feature>
<dbReference type="Proteomes" id="UP001597214">
    <property type="component" value="Unassembled WGS sequence"/>
</dbReference>
<accession>A0ABW4LTK5</accession>